<keyword evidence="5" id="KW-1179">Viral genome integration</keyword>
<dbReference type="Pfam" id="PF14659">
    <property type="entry name" value="Phage_int_SAM_3"/>
    <property type="match status" value="1"/>
</dbReference>
<evidence type="ECO:0000256" key="3">
    <source>
        <dbReference type="ARBA" id="ARBA00023125"/>
    </source>
</evidence>
<evidence type="ECO:0000256" key="4">
    <source>
        <dbReference type="ARBA" id="ARBA00023172"/>
    </source>
</evidence>
<feature type="domain" description="Tyr recombinase" evidence="7">
    <location>
        <begin position="187"/>
        <end position="307"/>
    </location>
</feature>
<dbReference type="GO" id="GO:0015074">
    <property type="term" value="P:DNA integration"/>
    <property type="evidence" value="ECO:0007669"/>
    <property type="project" value="UniProtKB-KW"/>
</dbReference>
<evidence type="ECO:0000256" key="1">
    <source>
        <dbReference type="ARBA" id="ARBA00008857"/>
    </source>
</evidence>
<dbReference type="PROSITE" id="PS51900">
    <property type="entry name" value="CB"/>
    <property type="match status" value="1"/>
</dbReference>
<keyword evidence="6" id="KW-1160">Virus entry into host cell</keyword>
<dbReference type="SUPFAM" id="SSF56349">
    <property type="entry name" value="DNA breaking-rejoining enzymes"/>
    <property type="match status" value="1"/>
</dbReference>
<keyword evidence="4" id="KW-0233">DNA recombination</keyword>
<dbReference type="InterPro" id="IPR002104">
    <property type="entry name" value="Integrase_catalytic"/>
</dbReference>
<dbReference type="InterPro" id="IPR050808">
    <property type="entry name" value="Phage_Integrase"/>
</dbReference>
<dbReference type="Gene3D" id="1.10.443.10">
    <property type="entry name" value="Intergrase catalytic core"/>
    <property type="match status" value="1"/>
</dbReference>
<sequence length="307" mass="35069">MTTHQLKKTKARNNEGSIFKKTLKDGSVVHVVEISLGKKANGKRRRTQKTFKTLSEAKQGRVQMLKAQQEGRLTQVRNDTVYTYGLWWAREVKPQHIRQTTAADYEDRLRRYVFPFLGSVRMVDLKTEHIIAWMNELKRSGKSTNTINGARRVLTGMCKYAARTSVIPFNPVLATDSMRRQVDEKSQVREPWNQDEMNQALRAVVGDSRLDCFLHLMMHTGMRPGEVLGLRWKDIDEAGSFLSVTGTLKQARRITPSGQGVVRMERNEPKTLASRRPITISPEFHPSTFGRQNLGNKLSKIGWFSGI</sequence>
<evidence type="ECO:0000256" key="2">
    <source>
        <dbReference type="ARBA" id="ARBA00022908"/>
    </source>
</evidence>
<feature type="domain" description="Core-binding (CB)" evidence="8">
    <location>
        <begin position="79"/>
        <end position="162"/>
    </location>
</feature>
<dbReference type="AlphaFoldDB" id="A0A6J7TBS0"/>
<reference evidence="9" key="1">
    <citation type="submission" date="2020-05" db="EMBL/GenBank/DDBJ databases">
        <authorList>
            <person name="Chiriac C."/>
            <person name="Salcher M."/>
            <person name="Ghai R."/>
            <person name="Kavagutti S V."/>
        </authorList>
    </citation>
    <scope>NUCLEOTIDE SEQUENCE</scope>
</reference>
<protein>
    <submittedName>
        <fullName evidence="9">Unannotated protein</fullName>
    </submittedName>
</protein>
<dbReference type="GO" id="GO:0003677">
    <property type="term" value="F:DNA binding"/>
    <property type="evidence" value="ECO:0007669"/>
    <property type="project" value="UniProtKB-KW"/>
</dbReference>
<evidence type="ECO:0000313" key="9">
    <source>
        <dbReference type="EMBL" id="CAB5051299.1"/>
    </source>
</evidence>
<evidence type="ECO:0000259" key="7">
    <source>
        <dbReference type="PROSITE" id="PS51898"/>
    </source>
</evidence>
<dbReference type="PANTHER" id="PTHR30629">
    <property type="entry name" value="PROPHAGE INTEGRASE"/>
    <property type="match status" value="1"/>
</dbReference>
<dbReference type="EMBL" id="CAFBQI010000086">
    <property type="protein sequence ID" value="CAB5051299.1"/>
    <property type="molecule type" value="Genomic_DNA"/>
</dbReference>
<keyword evidence="3" id="KW-0238">DNA-binding</keyword>
<comment type="similarity">
    <text evidence="1">Belongs to the 'phage' integrase family.</text>
</comment>
<dbReference type="GO" id="GO:0046718">
    <property type="term" value="P:symbiont entry into host cell"/>
    <property type="evidence" value="ECO:0007669"/>
    <property type="project" value="UniProtKB-KW"/>
</dbReference>
<dbReference type="GO" id="GO:0006310">
    <property type="term" value="P:DNA recombination"/>
    <property type="evidence" value="ECO:0007669"/>
    <property type="project" value="UniProtKB-KW"/>
</dbReference>
<proteinExistence type="inferred from homology"/>
<dbReference type="InterPro" id="IPR044068">
    <property type="entry name" value="CB"/>
</dbReference>
<keyword evidence="2" id="KW-0229">DNA integration</keyword>
<dbReference type="Gene3D" id="1.10.150.130">
    <property type="match status" value="1"/>
</dbReference>
<evidence type="ECO:0000256" key="6">
    <source>
        <dbReference type="ARBA" id="ARBA00023296"/>
    </source>
</evidence>
<dbReference type="InterPro" id="IPR011010">
    <property type="entry name" value="DNA_brk_join_enz"/>
</dbReference>
<organism evidence="9">
    <name type="scientific">freshwater metagenome</name>
    <dbReference type="NCBI Taxonomy" id="449393"/>
    <lineage>
        <taxon>unclassified sequences</taxon>
        <taxon>metagenomes</taxon>
        <taxon>ecological metagenomes</taxon>
    </lineage>
</organism>
<dbReference type="InterPro" id="IPR004107">
    <property type="entry name" value="Integrase_SAM-like_N"/>
</dbReference>
<name>A0A6J7TBS0_9ZZZZ</name>
<dbReference type="GO" id="GO:0075713">
    <property type="term" value="P:establishment of integrated proviral latency"/>
    <property type="evidence" value="ECO:0007669"/>
    <property type="project" value="UniProtKB-KW"/>
</dbReference>
<dbReference type="InterPro" id="IPR013762">
    <property type="entry name" value="Integrase-like_cat_sf"/>
</dbReference>
<dbReference type="Pfam" id="PF00589">
    <property type="entry name" value="Phage_integrase"/>
    <property type="match status" value="1"/>
</dbReference>
<evidence type="ECO:0000256" key="5">
    <source>
        <dbReference type="ARBA" id="ARBA00023195"/>
    </source>
</evidence>
<gene>
    <name evidence="9" type="ORF">UFOPK4303_00978</name>
</gene>
<dbReference type="InterPro" id="IPR010998">
    <property type="entry name" value="Integrase_recombinase_N"/>
</dbReference>
<evidence type="ECO:0000259" key="8">
    <source>
        <dbReference type="PROSITE" id="PS51900"/>
    </source>
</evidence>
<dbReference type="PANTHER" id="PTHR30629:SF6">
    <property type="entry name" value="PROPHAGE INTEGRASE INTA-RELATED"/>
    <property type="match status" value="1"/>
</dbReference>
<dbReference type="GO" id="GO:0044826">
    <property type="term" value="P:viral genome integration into host DNA"/>
    <property type="evidence" value="ECO:0007669"/>
    <property type="project" value="UniProtKB-KW"/>
</dbReference>
<accession>A0A6J7TBS0</accession>
<dbReference type="PROSITE" id="PS51898">
    <property type="entry name" value="TYR_RECOMBINASE"/>
    <property type="match status" value="1"/>
</dbReference>